<dbReference type="RefSeq" id="WP_144040668.1">
    <property type="nucleotide sequence ID" value="NZ_BMPL01000015.1"/>
</dbReference>
<name>A0A553JN51_SHEHA</name>
<keyword evidence="2" id="KW-0378">Hydrolase</keyword>
<organism evidence="2 3">
    <name type="scientific">Shewanella hanedai</name>
    <name type="common">Alteromonas hanedai</name>
    <dbReference type="NCBI Taxonomy" id="25"/>
    <lineage>
        <taxon>Bacteria</taxon>
        <taxon>Pseudomonadati</taxon>
        <taxon>Pseudomonadota</taxon>
        <taxon>Gammaproteobacteria</taxon>
        <taxon>Alteromonadales</taxon>
        <taxon>Shewanellaceae</taxon>
        <taxon>Shewanella</taxon>
    </lineage>
</organism>
<dbReference type="InterPro" id="IPR050266">
    <property type="entry name" value="AB_hydrolase_sf"/>
</dbReference>
<dbReference type="InterPro" id="IPR000639">
    <property type="entry name" value="Epox_hydrolase-like"/>
</dbReference>
<dbReference type="Proteomes" id="UP000318126">
    <property type="component" value="Unassembled WGS sequence"/>
</dbReference>
<keyword evidence="3" id="KW-1185">Reference proteome</keyword>
<dbReference type="AlphaFoldDB" id="A0A553JN51"/>
<dbReference type="GO" id="GO:0016787">
    <property type="term" value="F:hydrolase activity"/>
    <property type="evidence" value="ECO:0007669"/>
    <property type="project" value="UniProtKB-KW"/>
</dbReference>
<dbReference type="EMBL" id="VKGK01000015">
    <property type="protein sequence ID" value="TRY13887.1"/>
    <property type="molecule type" value="Genomic_DNA"/>
</dbReference>
<dbReference type="InterPro" id="IPR029058">
    <property type="entry name" value="AB_hydrolase_fold"/>
</dbReference>
<evidence type="ECO:0000259" key="1">
    <source>
        <dbReference type="Pfam" id="PF00561"/>
    </source>
</evidence>
<dbReference type="InterPro" id="IPR000073">
    <property type="entry name" value="AB_hydrolase_1"/>
</dbReference>
<accession>A0A553JN51</accession>
<proteinExistence type="predicted"/>
<comment type="caution">
    <text evidence="2">The sequence shown here is derived from an EMBL/GenBank/DDBJ whole genome shotgun (WGS) entry which is preliminary data.</text>
</comment>
<dbReference type="SUPFAM" id="SSF53474">
    <property type="entry name" value="alpha/beta-Hydrolases"/>
    <property type="match status" value="1"/>
</dbReference>
<dbReference type="PANTHER" id="PTHR43798">
    <property type="entry name" value="MONOACYLGLYCEROL LIPASE"/>
    <property type="match status" value="1"/>
</dbReference>
<evidence type="ECO:0000313" key="2">
    <source>
        <dbReference type="EMBL" id="TRY13887.1"/>
    </source>
</evidence>
<dbReference type="PRINTS" id="PR00412">
    <property type="entry name" value="EPOXHYDRLASE"/>
</dbReference>
<gene>
    <name evidence="2" type="ORF">FN961_13325</name>
</gene>
<sequence>MNFISNRKTLTIDNKTLSYIDIGTGPALLFGHSYLWDAKMWAPQIEMLSQHYRCIVPDLWGHGDSESLPEACHSLQDIAEHMLYLMDHLAIEEFSVVGLSVGGMWGAELALKAPERVKTLVMLGCFVGFEPEVARAKYYTMLDIIKNTQTVPDGLIEQIAPLFFANETETNTPELFNGFKQALRDIKPEQIDTICRLGKIIFGRRDTLEEIEGLTASCLIMTGVEDKVRPVLEGYLMHDAIRGSEFIHIPQAGHISTLEQAEFVNNQLTLFLNKHYA</sequence>
<dbReference type="PRINTS" id="PR00111">
    <property type="entry name" value="ABHYDROLASE"/>
</dbReference>
<evidence type="ECO:0000313" key="3">
    <source>
        <dbReference type="Proteomes" id="UP000318126"/>
    </source>
</evidence>
<feature type="domain" description="AB hydrolase-1" evidence="1">
    <location>
        <begin position="26"/>
        <end position="259"/>
    </location>
</feature>
<dbReference type="Gene3D" id="3.40.50.1820">
    <property type="entry name" value="alpha/beta hydrolase"/>
    <property type="match status" value="1"/>
</dbReference>
<reference evidence="3" key="1">
    <citation type="submission" date="2019-07" db="EMBL/GenBank/DDBJ databases">
        <title>Shewanella sp. YLB-08 draft genomic sequence.</title>
        <authorList>
            <person name="Yu L."/>
        </authorList>
    </citation>
    <scope>NUCLEOTIDE SEQUENCE [LARGE SCALE GENOMIC DNA]</scope>
    <source>
        <strain evidence="3">JCM 20706</strain>
    </source>
</reference>
<dbReference type="PANTHER" id="PTHR43798:SF29">
    <property type="entry name" value="AB HYDROLASE-1 DOMAIN-CONTAINING PROTEIN"/>
    <property type="match status" value="1"/>
</dbReference>
<protein>
    <submittedName>
        <fullName evidence="2">Alpha/beta fold hydrolase</fullName>
    </submittedName>
</protein>
<dbReference type="OrthoDB" id="9779853at2"/>
<dbReference type="Pfam" id="PF00561">
    <property type="entry name" value="Abhydrolase_1"/>
    <property type="match status" value="1"/>
</dbReference>